<evidence type="ECO:0000313" key="3">
    <source>
        <dbReference type="EMBL" id="GAA3567014.1"/>
    </source>
</evidence>
<sequence>MKTSIAAGRLVIAAAVLAAASGCFLPGDPVGPSIGIRVDDGVLSVYVPLCPGEKVLGATLDDPSGDGKQLWSAKGPAQPTSKVVRLGGADWKQQTGSYMYDNQEVTMDIDATKRSYGGGVIEEPLLKDLPAGTYDLNGKRATPADIEAQSNCDSQSGG</sequence>
<keyword evidence="2" id="KW-0732">Signal</keyword>
<feature type="signal peptide" evidence="2">
    <location>
        <begin position="1"/>
        <end position="18"/>
    </location>
</feature>
<evidence type="ECO:0000256" key="2">
    <source>
        <dbReference type="SAM" id="SignalP"/>
    </source>
</evidence>
<feature type="compositionally biased region" description="Polar residues" evidence="1">
    <location>
        <begin position="148"/>
        <end position="158"/>
    </location>
</feature>
<gene>
    <name evidence="3" type="ORF">GCM10022235_39700</name>
</gene>
<comment type="caution">
    <text evidence="3">The sequence shown here is derived from an EMBL/GenBank/DDBJ whole genome shotgun (WGS) entry which is preliminary data.</text>
</comment>
<reference evidence="4" key="1">
    <citation type="journal article" date="2019" name="Int. J. Syst. Evol. Microbiol.">
        <title>The Global Catalogue of Microorganisms (GCM) 10K type strain sequencing project: providing services to taxonomists for standard genome sequencing and annotation.</title>
        <authorList>
            <consortium name="The Broad Institute Genomics Platform"/>
            <consortium name="The Broad Institute Genome Sequencing Center for Infectious Disease"/>
            <person name="Wu L."/>
            <person name="Ma J."/>
        </authorList>
    </citation>
    <scope>NUCLEOTIDE SEQUENCE [LARGE SCALE GENOMIC DNA]</scope>
    <source>
        <strain evidence="4">JCM 16928</strain>
    </source>
</reference>
<dbReference type="RefSeq" id="WP_344842556.1">
    <property type="nucleotide sequence ID" value="NZ_BAABAA010000005.1"/>
</dbReference>
<keyword evidence="4" id="KW-1185">Reference proteome</keyword>
<evidence type="ECO:0000256" key="1">
    <source>
        <dbReference type="SAM" id="MobiDB-lite"/>
    </source>
</evidence>
<protein>
    <submittedName>
        <fullName evidence="3">Uncharacterized protein</fullName>
    </submittedName>
</protein>
<evidence type="ECO:0000313" key="4">
    <source>
        <dbReference type="Proteomes" id="UP001501222"/>
    </source>
</evidence>
<dbReference type="PROSITE" id="PS51257">
    <property type="entry name" value="PROKAR_LIPOPROTEIN"/>
    <property type="match status" value="1"/>
</dbReference>
<accession>A0ABP6XHN2</accession>
<feature type="chain" id="PRO_5047163924" evidence="2">
    <location>
        <begin position="19"/>
        <end position="158"/>
    </location>
</feature>
<name>A0ABP6XHN2_9ACTN</name>
<feature type="region of interest" description="Disordered" evidence="1">
    <location>
        <begin position="138"/>
        <end position="158"/>
    </location>
</feature>
<organism evidence="3 4">
    <name type="scientific">Kribbella ginsengisoli</name>
    <dbReference type="NCBI Taxonomy" id="363865"/>
    <lineage>
        <taxon>Bacteria</taxon>
        <taxon>Bacillati</taxon>
        <taxon>Actinomycetota</taxon>
        <taxon>Actinomycetes</taxon>
        <taxon>Propionibacteriales</taxon>
        <taxon>Kribbellaceae</taxon>
        <taxon>Kribbella</taxon>
    </lineage>
</organism>
<proteinExistence type="predicted"/>
<dbReference type="EMBL" id="BAABAA010000005">
    <property type="protein sequence ID" value="GAA3567014.1"/>
    <property type="molecule type" value="Genomic_DNA"/>
</dbReference>
<dbReference type="Proteomes" id="UP001501222">
    <property type="component" value="Unassembled WGS sequence"/>
</dbReference>